<evidence type="ECO:0000313" key="2">
    <source>
        <dbReference type="EMBL" id="QDV69376.1"/>
    </source>
</evidence>
<evidence type="ECO:0000313" key="3">
    <source>
        <dbReference type="Proteomes" id="UP000315082"/>
    </source>
</evidence>
<dbReference type="AlphaFoldDB" id="A0A518JV26"/>
<feature type="region of interest" description="Disordered" evidence="1">
    <location>
        <begin position="234"/>
        <end position="276"/>
    </location>
</feature>
<protein>
    <submittedName>
        <fullName evidence="2">Uncharacterized protein</fullName>
    </submittedName>
</protein>
<feature type="region of interest" description="Disordered" evidence="1">
    <location>
        <begin position="124"/>
        <end position="146"/>
    </location>
</feature>
<reference evidence="2 3" key="1">
    <citation type="submission" date="2019-02" db="EMBL/GenBank/DDBJ databases">
        <title>Deep-cultivation of Planctomycetes and their phenomic and genomic characterization uncovers novel biology.</title>
        <authorList>
            <person name="Wiegand S."/>
            <person name="Jogler M."/>
            <person name="Boedeker C."/>
            <person name="Pinto D."/>
            <person name="Vollmers J."/>
            <person name="Rivas-Marin E."/>
            <person name="Kohn T."/>
            <person name="Peeters S.H."/>
            <person name="Heuer A."/>
            <person name="Rast P."/>
            <person name="Oberbeckmann S."/>
            <person name="Bunk B."/>
            <person name="Jeske O."/>
            <person name="Meyerdierks A."/>
            <person name="Storesund J.E."/>
            <person name="Kallscheuer N."/>
            <person name="Luecker S."/>
            <person name="Lage O.M."/>
            <person name="Pohl T."/>
            <person name="Merkel B.J."/>
            <person name="Hornburger P."/>
            <person name="Mueller R.-W."/>
            <person name="Bruemmer F."/>
            <person name="Labrenz M."/>
            <person name="Spormann A.M."/>
            <person name="Op den Camp H."/>
            <person name="Overmann J."/>
            <person name="Amann R."/>
            <person name="Jetten M.S.M."/>
            <person name="Mascher T."/>
            <person name="Medema M.H."/>
            <person name="Devos D.P."/>
            <person name="Kaster A.-K."/>
            <person name="Ovreas L."/>
            <person name="Rohde M."/>
            <person name="Galperin M.Y."/>
            <person name="Jogler C."/>
        </authorList>
    </citation>
    <scope>NUCLEOTIDE SEQUENCE [LARGE SCALE GENOMIC DNA]</scope>
    <source>
        <strain evidence="2 3">Poly24</strain>
    </source>
</reference>
<accession>A0A518JV26</accession>
<feature type="compositionally biased region" description="Low complexity" evidence="1">
    <location>
        <begin position="124"/>
        <end position="144"/>
    </location>
</feature>
<sequence>MTGDVPIPGDVEFAKSHLELSFETETIVQNLSPAGNELVQRLSQQHGLSTDAVTHMLIAVHNGNGSMAQFNHPEFGGSGQWMSGGMTMVSDLFNNQLKYRVSSLCADISDALYNHQLVPFSGSFQSQSQGGSSSQSQAAGQIGSTNSLFVPDPTKNWWPSEMGSPNAIGSQNNVRYAYFANSHRLAVNTGGGTWVYDTLNHQIGGFSQQQGSGGSITFTSQFGVVNLSTLPVISRDGVPAPPQQTHQPAPNPPQQPVANSHNAPQNSGSRSDAGTAGVDVIETLDRLGGLLEKGYISQQEFESKKADLLGRL</sequence>
<evidence type="ECO:0000256" key="1">
    <source>
        <dbReference type="SAM" id="MobiDB-lite"/>
    </source>
</evidence>
<organism evidence="2 3">
    <name type="scientific">Rosistilla carotiformis</name>
    <dbReference type="NCBI Taxonomy" id="2528017"/>
    <lineage>
        <taxon>Bacteria</taxon>
        <taxon>Pseudomonadati</taxon>
        <taxon>Planctomycetota</taxon>
        <taxon>Planctomycetia</taxon>
        <taxon>Pirellulales</taxon>
        <taxon>Pirellulaceae</taxon>
        <taxon>Rosistilla</taxon>
    </lineage>
</organism>
<keyword evidence="3" id="KW-1185">Reference proteome</keyword>
<gene>
    <name evidence="2" type="ORF">Poly24_30910</name>
</gene>
<dbReference type="Proteomes" id="UP000315082">
    <property type="component" value="Chromosome"/>
</dbReference>
<dbReference type="EMBL" id="CP036348">
    <property type="protein sequence ID" value="QDV69376.1"/>
    <property type="molecule type" value="Genomic_DNA"/>
</dbReference>
<proteinExistence type="predicted"/>
<name>A0A518JV26_9BACT</name>
<dbReference type="KEGG" id="rcf:Poly24_30910"/>
<feature type="compositionally biased region" description="Polar residues" evidence="1">
    <location>
        <begin position="257"/>
        <end position="272"/>
    </location>
</feature>